<protein>
    <submittedName>
        <fullName evidence="1">Uncharacterized protein</fullName>
    </submittedName>
</protein>
<dbReference type="Gene3D" id="1.10.10.10">
    <property type="entry name" value="Winged helix-like DNA-binding domain superfamily/Winged helix DNA-binding domain"/>
    <property type="match status" value="1"/>
</dbReference>
<dbReference type="SUPFAM" id="SSF53850">
    <property type="entry name" value="Periplasmic binding protein-like II"/>
    <property type="match status" value="1"/>
</dbReference>
<comment type="caution">
    <text evidence="1">The sequence shown here is derived from an EMBL/GenBank/DDBJ whole genome shotgun (WGS) entry which is preliminary data.</text>
</comment>
<dbReference type="Gene3D" id="3.40.190.10">
    <property type="entry name" value="Periplasmic binding protein-like II"/>
    <property type="match status" value="1"/>
</dbReference>
<reference evidence="1" key="1">
    <citation type="journal article" date="2014" name="Int. J. Syst. Evol. Microbiol.">
        <title>Complete genome sequence of Corynebacterium casei LMG S-19264T (=DSM 44701T), isolated from a smear-ripened cheese.</title>
        <authorList>
            <consortium name="US DOE Joint Genome Institute (JGI-PGF)"/>
            <person name="Walter F."/>
            <person name="Albersmeier A."/>
            <person name="Kalinowski J."/>
            <person name="Ruckert C."/>
        </authorList>
    </citation>
    <scope>NUCLEOTIDE SEQUENCE</scope>
    <source>
        <strain evidence="1">JCM 13583</strain>
    </source>
</reference>
<gene>
    <name evidence="1" type="ORF">GCM10007108_09270</name>
</gene>
<proteinExistence type="predicted"/>
<organism evidence="1 2">
    <name type="scientific">Thermogymnomonas acidicola</name>
    <dbReference type="NCBI Taxonomy" id="399579"/>
    <lineage>
        <taxon>Archaea</taxon>
        <taxon>Methanobacteriati</taxon>
        <taxon>Thermoplasmatota</taxon>
        <taxon>Thermoplasmata</taxon>
        <taxon>Thermoplasmatales</taxon>
        <taxon>Thermogymnomonas</taxon>
    </lineage>
</organism>
<name>A0AA37FA14_9ARCH</name>
<dbReference type="AlphaFoldDB" id="A0AA37FA14"/>
<dbReference type="Proteomes" id="UP000632195">
    <property type="component" value="Unassembled WGS sequence"/>
</dbReference>
<evidence type="ECO:0000313" key="1">
    <source>
        <dbReference type="EMBL" id="GGM73399.1"/>
    </source>
</evidence>
<dbReference type="EMBL" id="BMNY01000001">
    <property type="protein sequence ID" value="GGM73399.1"/>
    <property type="molecule type" value="Genomic_DNA"/>
</dbReference>
<evidence type="ECO:0000313" key="2">
    <source>
        <dbReference type="Proteomes" id="UP000632195"/>
    </source>
</evidence>
<reference evidence="1" key="2">
    <citation type="submission" date="2022-09" db="EMBL/GenBank/DDBJ databases">
        <authorList>
            <person name="Sun Q."/>
            <person name="Ohkuma M."/>
        </authorList>
    </citation>
    <scope>NUCLEOTIDE SEQUENCE</scope>
    <source>
        <strain evidence="1">JCM 13583</strain>
    </source>
</reference>
<dbReference type="InterPro" id="IPR036388">
    <property type="entry name" value="WH-like_DNA-bd_sf"/>
</dbReference>
<keyword evidence="2" id="KW-1185">Reference proteome</keyword>
<dbReference type="InterPro" id="IPR036390">
    <property type="entry name" value="WH_DNA-bd_sf"/>
</dbReference>
<dbReference type="InterPro" id="IPR014466">
    <property type="entry name" value="Txn_rg_UCP012876"/>
</dbReference>
<sequence>MQVQQDPRKAILLMLRQAEERGIDQSELQGRTGYSKSRLSEILTSLEREGRIVRQTTGGKKKRVWLKGFEPNAEKPIIRVGYLRSSEYIPILSAIWEVARDTGTAFSMRVYDSPIEISMDVSRGALEMGLAPTVTQFLVAVVTSQTRILMPVATGGASVLENTSSPQWRLATSEMSSMMVLARAYSVAQRLEMVSFSSPVEALQGFTGGSARYIAIWEPYRTVALSRPGVREVARFSDILDSYPCCVLSVQREFTKGHMNVLRRIKEIYRDFQAQAGERFAASVLSRMRRDTGVDERTLLRSLASYRFLKEIDMEQIFSYMAYTGVPIGRDMITDSIIRI</sequence>
<dbReference type="SUPFAM" id="SSF46785">
    <property type="entry name" value="Winged helix' DNA-binding domain"/>
    <property type="match status" value="1"/>
</dbReference>
<dbReference type="PIRSF" id="PIRSF012876">
    <property type="entry name" value="Txn_rg_UCP012876"/>
    <property type="match status" value="1"/>
</dbReference>
<accession>A0AA37FA14</accession>